<keyword evidence="1" id="KW-0812">Transmembrane</keyword>
<evidence type="ECO:0000313" key="3">
    <source>
        <dbReference type="Proteomes" id="UP000075666"/>
    </source>
</evidence>
<keyword evidence="3" id="KW-1185">Reference proteome</keyword>
<comment type="caution">
    <text evidence="2">The sequence shown here is derived from an EMBL/GenBank/DDBJ whole genome shotgun (WGS) entry which is preliminary data.</text>
</comment>
<dbReference type="AlphaFoldDB" id="A0A150KPL4"/>
<proteinExistence type="predicted"/>
<dbReference type="PATRIC" id="fig|46224.3.peg.4328"/>
<evidence type="ECO:0000256" key="1">
    <source>
        <dbReference type="SAM" id="Phobius"/>
    </source>
</evidence>
<dbReference type="RefSeq" id="WP_066234235.1">
    <property type="nucleotide sequence ID" value="NZ_LQYN01000087.1"/>
</dbReference>
<evidence type="ECO:0000313" key="2">
    <source>
        <dbReference type="EMBL" id="KYC97016.1"/>
    </source>
</evidence>
<dbReference type="STRING" id="46224.B4102_3530"/>
<sequence length="174" mass="19732">MSVLLFIGIFGVLLVLLFKNPIINTLGENSKMAHKLQTANWYQNHWLAGIFLFGMNAVLFFATLCVFYLLILLMIPFIHILVMVFAVFGSIFLWIIVNKAWQGTKRNRLKLGAIGSSFYLILTFLFVGWFVTLEPSYPGEDTFMKAIGLLFAIIVTSVECITCFVFTGLSKRKV</sequence>
<feature type="transmembrane region" description="Helical" evidence="1">
    <location>
        <begin position="46"/>
        <end position="71"/>
    </location>
</feature>
<name>A0A150KPL4_9BACI</name>
<reference evidence="2 3" key="1">
    <citation type="submission" date="2016-01" db="EMBL/GenBank/DDBJ databases">
        <title>Genome Sequences of Twelve Sporeforming Bacillus Species Isolated from Foods.</title>
        <authorList>
            <person name="Berendsen E.M."/>
            <person name="Wells-Bennik M.H."/>
            <person name="Krawcyk A.O."/>
            <person name="De Jong A."/>
            <person name="Holsappel S."/>
            <person name="Eijlander R.T."/>
            <person name="Kuipers O.P."/>
        </authorList>
    </citation>
    <scope>NUCLEOTIDE SEQUENCE [LARGE SCALE GENOMIC DNA]</scope>
    <source>
        <strain evidence="2 3">B4102</strain>
    </source>
</reference>
<keyword evidence="1" id="KW-1133">Transmembrane helix</keyword>
<keyword evidence="1" id="KW-0472">Membrane</keyword>
<organism evidence="2 3">
    <name type="scientific">Heyndrickxia sporothermodurans</name>
    <dbReference type="NCBI Taxonomy" id="46224"/>
    <lineage>
        <taxon>Bacteria</taxon>
        <taxon>Bacillati</taxon>
        <taxon>Bacillota</taxon>
        <taxon>Bacilli</taxon>
        <taxon>Bacillales</taxon>
        <taxon>Bacillaceae</taxon>
        <taxon>Heyndrickxia</taxon>
    </lineage>
</organism>
<feature type="transmembrane region" description="Helical" evidence="1">
    <location>
        <begin position="143"/>
        <end position="169"/>
    </location>
</feature>
<dbReference type="EMBL" id="LQYN01000087">
    <property type="protein sequence ID" value="KYC97016.1"/>
    <property type="molecule type" value="Genomic_DNA"/>
</dbReference>
<feature type="transmembrane region" description="Helical" evidence="1">
    <location>
        <begin position="109"/>
        <end position="131"/>
    </location>
</feature>
<protein>
    <submittedName>
        <fullName evidence="2">Uncharacterized protein</fullName>
    </submittedName>
</protein>
<gene>
    <name evidence="2" type="ORF">B4102_3530</name>
</gene>
<feature type="transmembrane region" description="Helical" evidence="1">
    <location>
        <begin position="6"/>
        <end position="26"/>
    </location>
</feature>
<dbReference type="Proteomes" id="UP000075666">
    <property type="component" value="Unassembled WGS sequence"/>
</dbReference>
<feature type="transmembrane region" description="Helical" evidence="1">
    <location>
        <begin position="77"/>
        <end position="97"/>
    </location>
</feature>
<accession>A0A150KPL4</accession>